<organism evidence="2 3">
    <name type="scientific">Corchorus olitorius</name>
    <dbReference type="NCBI Taxonomy" id="93759"/>
    <lineage>
        <taxon>Eukaryota</taxon>
        <taxon>Viridiplantae</taxon>
        <taxon>Streptophyta</taxon>
        <taxon>Embryophyta</taxon>
        <taxon>Tracheophyta</taxon>
        <taxon>Spermatophyta</taxon>
        <taxon>Magnoliopsida</taxon>
        <taxon>eudicotyledons</taxon>
        <taxon>Gunneridae</taxon>
        <taxon>Pentapetalae</taxon>
        <taxon>rosids</taxon>
        <taxon>malvids</taxon>
        <taxon>Malvales</taxon>
        <taxon>Malvaceae</taxon>
        <taxon>Grewioideae</taxon>
        <taxon>Apeibeae</taxon>
        <taxon>Corchorus</taxon>
    </lineage>
</organism>
<dbReference type="EMBL" id="AWUE01023275">
    <property type="protein sequence ID" value="OMO54325.1"/>
    <property type="molecule type" value="Genomic_DNA"/>
</dbReference>
<feature type="compositionally biased region" description="Polar residues" evidence="1">
    <location>
        <begin position="34"/>
        <end position="45"/>
    </location>
</feature>
<comment type="caution">
    <text evidence="2">The sequence shown here is derived from an EMBL/GenBank/DDBJ whole genome shotgun (WGS) entry which is preliminary data.</text>
</comment>
<dbReference type="AlphaFoldDB" id="A0A1R3G8A2"/>
<evidence type="ECO:0000313" key="3">
    <source>
        <dbReference type="Proteomes" id="UP000187203"/>
    </source>
</evidence>
<protein>
    <submittedName>
        <fullName evidence="2">ATP binding protein</fullName>
    </submittedName>
</protein>
<reference evidence="3" key="1">
    <citation type="submission" date="2013-09" db="EMBL/GenBank/DDBJ databases">
        <title>Corchorus olitorius genome sequencing.</title>
        <authorList>
            <person name="Alam M."/>
            <person name="Haque M.S."/>
            <person name="Islam M.S."/>
            <person name="Emdad E.M."/>
            <person name="Islam M.M."/>
            <person name="Ahmed B."/>
            <person name="Halim A."/>
            <person name="Hossen Q.M.M."/>
            <person name="Hossain M.Z."/>
            <person name="Ahmed R."/>
            <person name="Khan M.M."/>
            <person name="Islam R."/>
            <person name="Rashid M.M."/>
            <person name="Khan S.A."/>
            <person name="Rahman M.S."/>
            <person name="Alam M."/>
            <person name="Yahiya A.S."/>
            <person name="Khan M.S."/>
            <person name="Azam M.S."/>
            <person name="Haque T."/>
            <person name="Lashkar M.Z.H."/>
            <person name="Akhand A.I."/>
            <person name="Morshed G."/>
            <person name="Roy S."/>
            <person name="Uddin K.S."/>
            <person name="Rabeya T."/>
            <person name="Hossain A.S."/>
            <person name="Chowdhury A."/>
            <person name="Snigdha A.R."/>
            <person name="Mortoza M.S."/>
            <person name="Matin S.A."/>
            <person name="Hoque S.M.E."/>
            <person name="Islam M.K."/>
            <person name="Roy D.K."/>
            <person name="Haider R."/>
            <person name="Moosa M.M."/>
            <person name="Elias S.M."/>
            <person name="Hasan A.M."/>
            <person name="Jahan S."/>
            <person name="Shafiuddin M."/>
            <person name="Mahmood N."/>
            <person name="Shommy N.S."/>
        </authorList>
    </citation>
    <scope>NUCLEOTIDE SEQUENCE [LARGE SCALE GENOMIC DNA]</scope>
    <source>
        <strain evidence="3">cv. O-4</strain>
    </source>
</reference>
<keyword evidence="3" id="KW-1185">Reference proteome</keyword>
<dbReference type="Proteomes" id="UP000187203">
    <property type="component" value="Unassembled WGS sequence"/>
</dbReference>
<evidence type="ECO:0000313" key="2">
    <source>
        <dbReference type="EMBL" id="OMO54325.1"/>
    </source>
</evidence>
<feature type="compositionally biased region" description="Basic and acidic residues" evidence="1">
    <location>
        <begin position="21"/>
        <end position="33"/>
    </location>
</feature>
<gene>
    <name evidence="2" type="ORF">COLO4_36522</name>
</gene>
<proteinExistence type="predicted"/>
<name>A0A1R3G8A2_9ROSI</name>
<sequence>MKRVRTRGTERKSQTTSMEIKAMKESNDGESKVGESQSNVTEKTH</sequence>
<evidence type="ECO:0000256" key="1">
    <source>
        <dbReference type="SAM" id="MobiDB-lite"/>
    </source>
</evidence>
<accession>A0A1R3G8A2</accession>
<feature type="region of interest" description="Disordered" evidence="1">
    <location>
        <begin position="1"/>
        <end position="45"/>
    </location>
</feature>